<keyword evidence="2" id="KW-0472">Membrane</keyword>
<keyword evidence="2" id="KW-0812">Transmembrane</keyword>
<evidence type="ECO:0000256" key="1">
    <source>
        <dbReference type="SAM" id="MobiDB-lite"/>
    </source>
</evidence>
<proteinExistence type="predicted"/>
<dbReference type="RefSeq" id="WP_106380487.1">
    <property type="nucleotide sequence ID" value="NZ_NIGF01000012.1"/>
</dbReference>
<evidence type="ECO:0000256" key="2">
    <source>
        <dbReference type="SAM" id="Phobius"/>
    </source>
</evidence>
<feature type="region of interest" description="Disordered" evidence="1">
    <location>
        <begin position="201"/>
        <end position="227"/>
    </location>
</feature>
<evidence type="ECO:0000313" key="3">
    <source>
        <dbReference type="EMBL" id="PQV63408.1"/>
    </source>
</evidence>
<comment type="caution">
    <text evidence="3">The sequence shown here is derived from an EMBL/GenBank/DDBJ whole genome shotgun (WGS) entry which is preliminary data.</text>
</comment>
<feature type="transmembrane region" description="Helical" evidence="2">
    <location>
        <begin position="49"/>
        <end position="69"/>
    </location>
</feature>
<keyword evidence="2" id="KW-1133">Transmembrane helix</keyword>
<evidence type="ECO:0000313" key="4">
    <source>
        <dbReference type="Proteomes" id="UP000237684"/>
    </source>
</evidence>
<dbReference type="EMBL" id="NIGF01000012">
    <property type="protein sequence ID" value="PQV63408.1"/>
    <property type="molecule type" value="Genomic_DNA"/>
</dbReference>
<dbReference type="InParanoid" id="A0A2S8SRK3"/>
<reference evidence="3 4" key="1">
    <citation type="journal article" date="2018" name="Syst. Appl. Microbiol.">
        <title>Abditibacterium utsteinense sp. nov., the first cultivated member of candidate phylum FBP, isolated from ice-free Antarctic soil samples.</title>
        <authorList>
            <person name="Tahon G."/>
            <person name="Tytgat B."/>
            <person name="Lebbe L."/>
            <person name="Carlier A."/>
            <person name="Willems A."/>
        </authorList>
    </citation>
    <scope>NUCLEOTIDE SEQUENCE [LARGE SCALE GENOMIC DNA]</scope>
    <source>
        <strain evidence="3 4">LMG 29911</strain>
    </source>
</reference>
<keyword evidence="4" id="KW-1185">Reference proteome</keyword>
<protein>
    <submittedName>
        <fullName evidence="3">Uncharacterized protein</fullName>
    </submittedName>
</protein>
<accession>A0A2S8SRK3</accession>
<sequence length="227" mass="24517">MKKVVCPACGLINLEKFVTFPHCAACGALLSGESAPHTTVWKRPVSAPLWAMILGLCCAGLGVLGILTARETRRVEEKQLLAYVGLPRRMTVGRVSGLRISLDTTDADAVASAAPFEDVRLRFPRALFGDFVLLSISPVPDAVTSQGSGRYFHFSRLARDQPLGVLLRPLRAGTHHLSMTLNARECLPLELRGTFQVEPAAVKSAPVRPAPRKNAAKRGRENGERAG</sequence>
<feature type="compositionally biased region" description="Basic and acidic residues" evidence="1">
    <location>
        <begin position="218"/>
        <end position="227"/>
    </location>
</feature>
<organism evidence="3 4">
    <name type="scientific">Abditibacterium utsteinense</name>
    <dbReference type="NCBI Taxonomy" id="1960156"/>
    <lineage>
        <taxon>Bacteria</taxon>
        <taxon>Pseudomonadati</taxon>
        <taxon>Abditibacteriota</taxon>
        <taxon>Abditibacteriia</taxon>
        <taxon>Abditibacteriales</taxon>
        <taxon>Abditibacteriaceae</taxon>
        <taxon>Abditibacterium</taxon>
    </lineage>
</organism>
<dbReference type="AlphaFoldDB" id="A0A2S8SRK3"/>
<name>A0A2S8SRK3_9BACT</name>
<gene>
    <name evidence="3" type="ORF">B1R32_11263</name>
</gene>
<dbReference type="Proteomes" id="UP000237684">
    <property type="component" value="Unassembled WGS sequence"/>
</dbReference>